<protein>
    <submittedName>
        <fullName evidence="6">Uncharacterized protein</fullName>
    </submittedName>
</protein>
<dbReference type="Proteomes" id="UP000216913">
    <property type="component" value="Unassembled WGS sequence"/>
</dbReference>
<dbReference type="Pfam" id="PF12796">
    <property type="entry name" value="Ank_2"/>
    <property type="match status" value="1"/>
</dbReference>
<dbReference type="RefSeq" id="WP_094799598.1">
    <property type="nucleotide sequence ID" value="NZ_NEVP01000005.1"/>
</dbReference>
<feature type="signal peptide" evidence="5">
    <location>
        <begin position="1"/>
        <end position="20"/>
    </location>
</feature>
<dbReference type="SMART" id="SM00248">
    <property type="entry name" value="ANK"/>
    <property type="match status" value="4"/>
</dbReference>
<dbReference type="PRINTS" id="PR01415">
    <property type="entry name" value="ANKYRIN"/>
</dbReference>
<name>A0A261TT42_9BORD</name>
<feature type="repeat" description="ANK" evidence="3">
    <location>
        <begin position="119"/>
        <end position="151"/>
    </location>
</feature>
<evidence type="ECO:0000256" key="5">
    <source>
        <dbReference type="SAM" id="SignalP"/>
    </source>
</evidence>
<sequence>MLALAVPGAALTVAPPPAHAAADMSNWWVYVTNDRADDLKKLLAQGADPNTRHRTGQPTIMRAVAEGAWEVFDVLAADRRTDLNIENPAGETPLMYLAIAGDTRRAEALIARGAQVNRLGWTPLAYAASKGNVDTARMLLRHKAMVNAPSGEGRTPLMMAALSGNRDMVQLLLDAGADPTTTDQQGRSAADWALAGKSESLSEELKRIADKTWKERDAQRAAGASLPSAPAAPSAPSLPSAPSMPSAPAAGGPATGTPAMPSAPAAPATNGSGVQGVQGVNLNRY</sequence>
<keyword evidence="1" id="KW-0677">Repeat</keyword>
<feature type="chain" id="PRO_5012447194" evidence="5">
    <location>
        <begin position="21"/>
        <end position="285"/>
    </location>
</feature>
<comment type="caution">
    <text evidence="6">The sequence shown here is derived from an EMBL/GenBank/DDBJ whole genome shotgun (WGS) entry which is preliminary data.</text>
</comment>
<feature type="compositionally biased region" description="Low complexity" evidence="4">
    <location>
        <begin position="221"/>
        <end position="268"/>
    </location>
</feature>
<dbReference type="Gene3D" id="1.25.40.20">
    <property type="entry name" value="Ankyrin repeat-containing domain"/>
    <property type="match status" value="1"/>
</dbReference>
<dbReference type="PANTHER" id="PTHR24171">
    <property type="entry name" value="ANKYRIN REPEAT DOMAIN-CONTAINING PROTEIN 39-RELATED"/>
    <property type="match status" value="1"/>
</dbReference>
<feature type="region of interest" description="Disordered" evidence="4">
    <location>
        <begin position="214"/>
        <end position="285"/>
    </location>
</feature>
<dbReference type="SUPFAM" id="SSF48403">
    <property type="entry name" value="Ankyrin repeat"/>
    <property type="match status" value="1"/>
</dbReference>
<dbReference type="InterPro" id="IPR036770">
    <property type="entry name" value="Ankyrin_rpt-contain_sf"/>
</dbReference>
<dbReference type="InterPro" id="IPR002110">
    <property type="entry name" value="Ankyrin_rpt"/>
</dbReference>
<reference evidence="6 7" key="1">
    <citation type="submission" date="2017-05" db="EMBL/GenBank/DDBJ databases">
        <title>Complete and WGS of Bordetella genogroups.</title>
        <authorList>
            <person name="Spilker T."/>
            <person name="LiPuma J."/>
        </authorList>
    </citation>
    <scope>NUCLEOTIDE SEQUENCE [LARGE SCALE GENOMIC DNA]</scope>
    <source>
        <strain evidence="6 7">AU10456</strain>
    </source>
</reference>
<evidence type="ECO:0000256" key="4">
    <source>
        <dbReference type="SAM" id="MobiDB-lite"/>
    </source>
</evidence>
<dbReference type="PROSITE" id="PS50297">
    <property type="entry name" value="ANK_REP_REGION"/>
    <property type="match status" value="3"/>
</dbReference>
<dbReference type="PROSITE" id="PS50088">
    <property type="entry name" value="ANK_REPEAT"/>
    <property type="match status" value="3"/>
</dbReference>
<keyword evidence="7" id="KW-1185">Reference proteome</keyword>
<feature type="repeat" description="ANK" evidence="3">
    <location>
        <begin position="152"/>
        <end position="184"/>
    </location>
</feature>
<feature type="compositionally biased region" description="Low complexity" evidence="4">
    <location>
        <begin position="275"/>
        <end position="285"/>
    </location>
</feature>
<evidence type="ECO:0000256" key="3">
    <source>
        <dbReference type="PROSITE-ProRule" id="PRU00023"/>
    </source>
</evidence>
<keyword evidence="2 3" id="KW-0040">ANK repeat</keyword>
<dbReference type="OrthoDB" id="198309at2"/>
<evidence type="ECO:0000256" key="1">
    <source>
        <dbReference type="ARBA" id="ARBA00022737"/>
    </source>
</evidence>
<evidence type="ECO:0000313" key="6">
    <source>
        <dbReference type="EMBL" id="OZI52844.1"/>
    </source>
</evidence>
<evidence type="ECO:0000256" key="2">
    <source>
        <dbReference type="ARBA" id="ARBA00023043"/>
    </source>
</evidence>
<dbReference type="AlphaFoldDB" id="A0A261TT42"/>
<dbReference type="PANTHER" id="PTHR24171:SF9">
    <property type="entry name" value="ANKYRIN REPEAT DOMAIN-CONTAINING PROTEIN 39"/>
    <property type="match status" value="1"/>
</dbReference>
<evidence type="ECO:0000313" key="7">
    <source>
        <dbReference type="Proteomes" id="UP000216913"/>
    </source>
</evidence>
<organism evidence="6 7">
    <name type="scientific">Bordetella genomosp. 5</name>
    <dbReference type="NCBI Taxonomy" id="1395608"/>
    <lineage>
        <taxon>Bacteria</taxon>
        <taxon>Pseudomonadati</taxon>
        <taxon>Pseudomonadota</taxon>
        <taxon>Betaproteobacteria</taxon>
        <taxon>Burkholderiales</taxon>
        <taxon>Alcaligenaceae</taxon>
        <taxon>Bordetella</taxon>
    </lineage>
</organism>
<accession>A0A261TT42</accession>
<dbReference type="EMBL" id="NEVP01000005">
    <property type="protein sequence ID" value="OZI52844.1"/>
    <property type="molecule type" value="Genomic_DNA"/>
</dbReference>
<gene>
    <name evidence="6" type="ORF">CAL25_08680</name>
</gene>
<feature type="repeat" description="ANK" evidence="3">
    <location>
        <begin position="89"/>
        <end position="117"/>
    </location>
</feature>
<keyword evidence="5" id="KW-0732">Signal</keyword>
<proteinExistence type="predicted"/>